<organism evidence="5 6">
    <name type="scientific">Emiliania huxleyi (strain CCMP1516)</name>
    <dbReference type="NCBI Taxonomy" id="280463"/>
    <lineage>
        <taxon>Eukaryota</taxon>
        <taxon>Haptista</taxon>
        <taxon>Haptophyta</taxon>
        <taxon>Prymnesiophyceae</taxon>
        <taxon>Isochrysidales</taxon>
        <taxon>Noelaerhabdaceae</taxon>
        <taxon>Emiliania</taxon>
    </lineage>
</organism>
<feature type="transmembrane region" description="Helical" evidence="3">
    <location>
        <begin position="60"/>
        <end position="80"/>
    </location>
</feature>
<keyword evidence="3" id="KW-1133">Transmembrane helix</keyword>
<dbReference type="AlphaFoldDB" id="A0A0D3J5W8"/>
<protein>
    <recommendedName>
        <fullName evidence="4">PIPK domain-containing protein</fullName>
    </recommendedName>
</protein>
<dbReference type="CDD" id="cd00139">
    <property type="entry name" value="PIPKc"/>
    <property type="match status" value="1"/>
</dbReference>
<dbReference type="Gene3D" id="3.30.800.10">
    <property type="entry name" value="Phosphatidylinositol Phosphate Kinase II Beta"/>
    <property type="match status" value="1"/>
</dbReference>
<dbReference type="KEGG" id="ehx:EMIHUDRAFT_436198"/>
<accession>A0A0D3J5W8</accession>
<keyword evidence="3" id="KW-0812">Transmembrane</keyword>
<dbReference type="PaxDb" id="2903-EOD18903"/>
<keyword evidence="1" id="KW-0808">Transferase</keyword>
<evidence type="ECO:0000313" key="6">
    <source>
        <dbReference type="Proteomes" id="UP000013827"/>
    </source>
</evidence>
<evidence type="ECO:0000259" key="4">
    <source>
        <dbReference type="PROSITE" id="PS51455"/>
    </source>
</evidence>
<dbReference type="RefSeq" id="XP_005771332.1">
    <property type="nucleotide sequence ID" value="XM_005771275.1"/>
</dbReference>
<dbReference type="PROSITE" id="PS51455">
    <property type="entry name" value="PIPK"/>
    <property type="match status" value="1"/>
</dbReference>
<dbReference type="PANTHER" id="PTHR23086">
    <property type="entry name" value="PHOSPHATIDYLINOSITOL-4-PHOSPHATE 5-KINASE"/>
    <property type="match status" value="1"/>
</dbReference>
<dbReference type="GO" id="GO:0005524">
    <property type="term" value="F:ATP binding"/>
    <property type="evidence" value="ECO:0007669"/>
    <property type="project" value="UniProtKB-UniRule"/>
</dbReference>
<keyword evidence="1" id="KW-0547">Nucleotide-binding</keyword>
<dbReference type="InterPro" id="IPR027484">
    <property type="entry name" value="PInositol-4-P-5-kinase_N"/>
</dbReference>
<feature type="transmembrane region" description="Helical" evidence="3">
    <location>
        <begin position="202"/>
        <end position="223"/>
    </location>
</feature>
<feature type="transmembrane region" description="Helical" evidence="3">
    <location>
        <begin position="130"/>
        <end position="151"/>
    </location>
</feature>
<evidence type="ECO:0000256" key="2">
    <source>
        <dbReference type="SAM" id="MobiDB-lite"/>
    </source>
</evidence>
<dbReference type="PANTHER" id="PTHR23086:SF8">
    <property type="entry name" value="PHOSPHATIDYLINOSITOL 5-PHOSPHATE 4-KINASE, ISOFORM A"/>
    <property type="match status" value="1"/>
</dbReference>
<dbReference type="GO" id="GO:0016308">
    <property type="term" value="F:1-phosphatidylinositol-4-phosphate 5-kinase activity"/>
    <property type="evidence" value="ECO:0007669"/>
    <property type="project" value="TreeGrafter"/>
</dbReference>
<feature type="region of interest" description="Disordered" evidence="2">
    <location>
        <begin position="782"/>
        <end position="839"/>
    </location>
</feature>
<evidence type="ECO:0000313" key="5">
    <source>
        <dbReference type="EnsemblProtists" id="EOD18903"/>
    </source>
</evidence>
<feature type="region of interest" description="Disordered" evidence="2">
    <location>
        <begin position="742"/>
        <end position="769"/>
    </location>
</feature>
<dbReference type="SMART" id="SM00330">
    <property type="entry name" value="PIPKc"/>
    <property type="match status" value="1"/>
</dbReference>
<feature type="transmembrane region" description="Helical" evidence="3">
    <location>
        <begin position="163"/>
        <end position="182"/>
    </location>
</feature>
<sequence length="839" mass="91726">MQRNFEVPSLQLPGLSELPFPGLSDFAAQSAATSGGRADDAPPSPPDDLAELDGFGTCDVVGPLAAVNLVAVGLLMCLMVRRPIARTAEFSLLVGAQLVGALVQADYLYIWLASGGVTEAYARAHPMEEWLRLFSGLGVTLYFLAMSIQLLRTVRSPFQVGSNAAYHILACSVAAGFAALAVQFELSDEALLDVPPGDAARWALTIVRSALYILALATLLYAWRLILRGVQAADAAYTQKRRILTVALATILLIEAVFGIFPPLVPLVLIDGFHLDGHSAACTATILLGLQDAVLAASWLLVLQYSAHKLREAAQGDRRSISLETKGSFEPEGAGDLSAALRKQLVSLITEGACRSAWEVERESEEGLVSSLTPPECTTEQDKVELAEEYRSVSTLSRFGTSQDVRGSRQTPVHVSTFAPRIFHELRRFGGVSTREYTHSLGGEATERFTEGKSGAFFYFTHDRRYIIKTASKEEFAPLMRILPRYHTHAKRHPHSLINRIVGAHELSLYGQRVRVMVVESCFQASREVHERYDLKGSWVGRGGKMLKSRGDVLKDLDVRSRFLLAEEDARRISRHLREDAAFLKANNLIDYSLLVGVTKTRYEIEGAAQRRDTAVVGSGPGDGVASAPFHRLDSGGLAAAYVEGAELYSMGIIDILQDFNLRKRAEYLIKRFVCCQGKGVSVHPAGEYGDRFVRNVVEALIEPVRLGAEPRVIRGYTPAGSPLGMFDLKQSERRVALGRNRTRAAPVVPHPQQPQPFGAERSGVWAPPRTSPRLVAAELGRHTDGSSGGLPTTEPPRAFTFPRDGAQEREHAKPASGQQHKERGADCSPSDERRCELM</sequence>
<evidence type="ECO:0000256" key="3">
    <source>
        <dbReference type="SAM" id="Phobius"/>
    </source>
</evidence>
<dbReference type="EnsemblProtists" id="EOD18903">
    <property type="protein sequence ID" value="EOD18903"/>
    <property type="gene ID" value="EMIHUDRAFT_436198"/>
</dbReference>
<reference evidence="5" key="2">
    <citation type="submission" date="2024-10" db="UniProtKB">
        <authorList>
            <consortium name="EnsemblProtists"/>
        </authorList>
    </citation>
    <scope>IDENTIFICATION</scope>
</reference>
<feature type="domain" description="PIPK" evidence="4">
    <location>
        <begin position="350"/>
        <end position="701"/>
    </location>
</feature>
<keyword evidence="3" id="KW-0472">Membrane</keyword>
<feature type="transmembrane region" description="Helical" evidence="3">
    <location>
        <begin position="243"/>
        <end position="265"/>
    </location>
</feature>
<proteinExistence type="predicted"/>
<feature type="compositionally biased region" description="Basic and acidic residues" evidence="2">
    <location>
        <begin position="806"/>
        <end position="839"/>
    </location>
</feature>
<dbReference type="Pfam" id="PF01504">
    <property type="entry name" value="PIP5K"/>
    <property type="match status" value="1"/>
</dbReference>
<dbReference type="InterPro" id="IPR002498">
    <property type="entry name" value="PInositol-4-P-4/5-kinase_core"/>
</dbReference>
<reference evidence="6" key="1">
    <citation type="journal article" date="2013" name="Nature">
        <title>Pan genome of the phytoplankton Emiliania underpins its global distribution.</title>
        <authorList>
            <person name="Read B.A."/>
            <person name="Kegel J."/>
            <person name="Klute M.J."/>
            <person name="Kuo A."/>
            <person name="Lefebvre S.C."/>
            <person name="Maumus F."/>
            <person name="Mayer C."/>
            <person name="Miller J."/>
            <person name="Monier A."/>
            <person name="Salamov A."/>
            <person name="Young J."/>
            <person name="Aguilar M."/>
            <person name="Claverie J.M."/>
            <person name="Frickenhaus S."/>
            <person name="Gonzalez K."/>
            <person name="Herman E.K."/>
            <person name="Lin Y.C."/>
            <person name="Napier J."/>
            <person name="Ogata H."/>
            <person name="Sarno A.F."/>
            <person name="Shmutz J."/>
            <person name="Schroeder D."/>
            <person name="de Vargas C."/>
            <person name="Verret F."/>
            <person name="von Dassow P."/>
            <person name="Valentin K."/>
            <person name="Van de Peer Y."/>
            <person name="Wheeler G."/>
            <person name="Dacks J.B."/>
            <person name="Delwiche C.F."/>
            <person name="Dyhrman S.T."/>
            <person name="Glockner G."/>
            <person name="John U."/>
            <person name="Richards T."/>
            <person name="Worden A.Z."/>
            <person name="Zhang X."/>
            <person name="Grigoriev I.V."/>
            <person name="Allen A.E."/>
            <person name="Bidle K."/>
            <person name="Borodovsky M."/>
            <person name="Bowler C."/>
            <person name="Brownlee C."/>
            <person name="Cock J.M."/>
            <person name="Elias M."/>
            <person name="Gladyshev V.N."/>
            <person name="Groth M."/>
            <person name="Guda C."/>
            <person name="Hadaegh A."/>
            <person name="Iglesias-Rodriguez M.D."/>
            <person name="Jenkins J."/>
            <person name="Jones B.M."/>
            <person name="Lawson T."/>
            <person name="Leese F."/>
            <person name="Lindquist E."/>
            <person name="Lobanov A."/>
            <person name="Lomsadze A."/>
            <person name="Malik S.B."/>
            <person name="Marsh M.E."/>
            <person name="Mackinder L."/>
            <person name="Mock T."/>
            <person name="Mueller-Roeber B."/>
            <person name="Pagarete A."/>
            <person name="Parker M."/>
            <person name="Probert I."/>
            <person name="Quesneville H."/>
            <person name="Raines C."/>
            <person name="Rensing S.A."/>
            <person name="Riano-Pachon D.M."/>
            <person name="Richier S."/>
            <person name="Rokitta S."/>
            <person name="Shiraiwa Y."/>
            <person name="Soanes D.M."/>
            <person name="van der Giezen M."/>
            <person name="Wahlund T.M."/>
            <person name="Williams B."/>
            <person name="Wilson W."/>
            <person name="Wolfe G."/>
            <person name="Wurch L.L."/>
        </authorList>
    </citation>
    <scope>NUCLEOTIDE SEQUENCE</scope>
</reference>
<dbReference type="SUPFAM" id="SSF56104">
    <property type="entry name" value="SAICAR synthase-like"/>
    <property type="match status" value="1"/>
</dbReference>
<keyword evidence="1" id="KW-0067">ATP-binding</keyword>
<dbReference type="eggNOG" id="KOG0229">
    <property type="taxonomic scope" value="Eukaryota"/>
</dbReference>
<dbReference type="GO" id="GO:0046854">
    <property type="term" value="P:phosphatidylinositol phosphate biosynthetic process"/>
    <property type="evidence" value="ECO:0007669"/>
    <property type="project" value="TreeGrafter"/>
</dbReference>
<dbReference type="Gene3D" id="3.30.810.10">
    <property type="entry name" value="2-Layer Sandwich"/>
    <property type="match status" value="1"/>
</dbReference>
<feature type="transmembrane region" description="Helical" evidence="3">
    <location>
        <begin position="92"/>
        <end position="110"/>
    </location>
</feature>
<dbReference type="InterPro" id="IPR023610">
    <property type="entry name" value="PInositol-4/5-P-5/4-kinase"/>
</dbReference>
<dbReference type="GeneID" id="17264450"/>
<dbReference type="InterPro" id="IPR027483">
    <property type="entry name" value="PInositol-4-P-4/5-kinase_C_sf"/>
</dbReference>
<dbReference type="STRING" id="2903.R1C8C1"/>
<dbReference type="GO" id="GO:0005886">
    <property type="term" value="C:plasma membrane"/>
    <property type="evidence" value="ECO:0007669"/>
    <property type="project" value="TreeGrafter"/>
</dbReference>
<evidence type="ECO:0000256" key="1">
    <source>
        <dbReference type="PROSITE-ProRule" id="PRU00781"/>
    </source>
</evidence>
<name>A0A0D3J5W8_EMIH1</name>
<dbReference type="HOGENOM" id="CLU_339026_0_0_1"/>
<keyword evidence="6" id="KW-1185">Reference proteome</keyword>
<dbReference type="Proteomes" id="UP000013827">
    <property type="component" value="Unassembled WGS sequence"/>
</dbReference>
<keyword evidence="1" id="KW-0418">Kinase</keyword>